<protein>
    <submittedName>
        <fullName evidence="3">Uncharacterized protein</fullName>
    </submittedName>
</protein>
<sequence length="99" mass="10729">MMTLKTGLPKLPYLPVKVGLIGMLLTSLLMAGLLLLNTQSWVPEFKISGKSASSTSTKNTTPDSPKDEAPAPVNLNKLKELIAQNRIFLNTAYAEKKDA</sequence>
<accession>A0A254Q2E3</accession>
<keyword evidence="2" id="KW-0472">Membrane</keyword>
<reference evidence="3 4" key="1">
    <citation type="submission" date="2017-05" db="EMBL/GenBank/DDBJ databases">
        <title>Genome of Polynucleobacter sp. MWH-Feld-100.</title>
        <authorList>
            <person name="Hahn M.W."/>
        </authorList>
    </citation>
    <scope>NUCLEOTIDE SEQUENCE [LARGE SCALE GENOMIC DNA]</scope>
    <source>
        <strain evidence="3 4">MWH-Feld-100</strain>
    </source>
</reference>
<feature type="region of interest" description="Disordered" evidence="1">
    <location>
        <begin position="50"/>
        <end position="71"/>
    </location>
</feature>
<keyword evidence="2" id="KW-1133">Transmembrane helix</keyword>
<feature type="compositionally biased region" description="Low complexity" evidence="1">
    <location>
        <begin position="50"/>
        <end position="61"/>
    </location>
</feature>
<organism evidence="3 4">
    <name type="scientific">Polynucleobacter campilacus</name>
    <dbReference type="NCBI Taxonomy" id="1743163"/>
    <lineage>
        <taxon>Bacteria</taxon>
        <taxon>Pseudomonadati</taxon>
        <taxon>Pseudomonadota</taxon>
        <taxon>Betaproteobacteria</taxon>
        <taxon>Burkholderiales</taxon>
        <taxon>Burkholderiaceae</taxon>
        <taxon>Polynucleobacter</taxon>
    </lineage>
</organism>
<dbReference type="AlphaFoldDB" id="A0A254Q2E3"/>
<dbReference type="RefSeq" id="WP_088525995.1">
    <property type="nucleotide sequence ID" value="NZ_NGUP01000004.1"/>
</dbReference>
<evidence type="ECO:0000256" key="1">
    <source>
        <dbReference type="SAM" id="MobiDB-lite"/>
    </source>
</evidence>
<evidence type="ECO:0000313" key="3">
    <source>
        <dbReference type="EMBL" id="OWS69117.1"/>
    </source>
</evidence>
<dbReference type="Proteomes" id="UP000197528">
    <property type="component" value="Unassembled WGS sequence"/>
</dbReference>
<name>A0A254Q2E3_9BURK</name>
<proteinExistence type="predicted"/>
<keyword evidence="4" id="KW-1185">Reference proteome</keyword>
<feature type="transmembrane region" description="Helical" evidence="2">
    <location>
        <begin position="12"/>
        <end position="36"/>
    </location>
</feature>
<evidence type="ECO:0000313" key="4">
    <source>
        <dbReference type="Proteomes" id="UP000197528"/>
    </source>
</evidence>
<keyword evidence="2" id="KW-0812">Transmembrane</keyword>
<comment type="caution">
    <text evidence="3">The sequence shown here is derived from an EMBL/GenBank/DDBJ whole genome shotgun (WGS) entry which is preliminary data.</text>
</comment>
<evidence type="ECO:0000256" key="2">
    <source>
        <dbReference type="SAM" id="Phobius"/>
    </source>
</evidence>
<dbReference type="EMBL" id="NGUP01000004">
    <property type="protein sequence ID" value="OWS69117.1"/>
    <property type="molecule type" value="Genomic_DNA"/>
</dbReference>
<gene>
    <name evidence="3" type="ORF">CBI31_08575</name>
</gene>